<dbReference type="Proteomes" id="UP000070054">
    <property type="component" value="Unassembled WGS sequence"/>
</dbReference>
<reference evidence="1 2" key="1">
    <citation type="submission" date="2014-02" db="EMBL/GenBank/DDBJ databases">
        <title>The genome sequence of Colletotrichum nymphaeae SA-01.</title>
        <authorList>
            <person name="Baroncelli R."/>
            <person name="Thon M.R."/>
        </authorList>
    </citation>
    <scope>NUCLEOTIDE SEQUENCE [LARGE SCALE GENOMIC DNA]</scope>
    <source>
        <strain evidence="1 2">SA-01</strain>
    </source>
</reference>
<organism evidence="1 2">
    <name type="scientific">Colletotrichum nymphaeae SA-01</name>
    <dbReference type="NCBI Taxonomy" id="1460502"/>
    <lineage>
        <taxon>Eukaryota</taxon>
        <taxon>Fungi</taxon>
        <taxon>Dikarya</taxon>
        <taxon>Ascomycota</taxon>
        <taxon>Pezizomycotina</taxon>
        <taxon>Sordariomycetes</taxon>
        <taxon>Hypocreomycetidae</taxon>
        <taxon>Glomerellales</taxon>
        <taxon>Glomerellaceae</taxon>
        <taxon>Colletotrichum</taxon>
        <taxon>Colletotrichum acutatum species complex</taxon>
    </lineage>
</organism>
<proteinExistence type="predicted"/>
<gene>
    <name evidence="1" type="ORF">CNYM01_02506</name>
</gene>
<evidence type="ECO:0000313" key="1">
    <source>
        <dbReference type="EMBL" id="KXH62748.1"/>
    </source>
</evidence>
<comment type="caution">
    <text evidence="1">The sequence shown here is derived from an EMBL/GenBank/DDBJ whole genome shotgun (WGS) entry which is preliminary data.</text>
</comment>
<name>A0A135UQT8_9PEZI</name>
<keyword evidence="2" id="KW-1185">Reference proteome</keyword>
<dbReference type="EMBL" id="JEMN01000269">
    <property type="protein sequence ID" value="KXH62748.1"/>
    <property type="molecule type" value="Genomic_DNA"/>
</dbReference>
<sequence length="449" mass="51361">MNTTLQDSYGLRDSGSVNRITTQALPKLPPEIVELIIYALCQSCQYCDHGYEPTAVGRDALENLSLTCKRFRYLAAPHLRHTFSLYHKGPLNSTNHGFVIHQRTNRLVNRGGSLADIRYVEANLSLQCTWKHSGQRRCDCRKDLHSSIPRTLASLPNLEKLDIIVDGSCWYKEDKISMPQFRRWEVYNSVKSLRFLCARPPDGQEVSAYHTLAWGGSQLIDKLPNLTSLHIHGITRLKFYSDPVPCHGYPTLAHLRYLKLTNCRYISRTCFSLLVEHCRLLEVFIFGRGESPDGSIIRELTWNNCNLESEITPREIVDELSKKIPKTLKRLKIGPWFGWEGQYAPANGDLLLDMLPVSLKKLKISGANRYLTPCLMRLLEATCLEKLRAICLSCTNPFLDQLDTFEETQSLMSEWPSIDEKDLDVLTKGFKEKGVNLYINSRFYSTEPV</sequence>
<evidence type="ECO:0008006" key="3">
    <source>
        <dbReference type="Google" id="ProtNLM"/>
    </source>
</evidence>
<protein>
    <recommendedName>
        <fullName evidence="3">F-box domain-containing protein</fullName>
    </recommendedName>
</protein>
<dbReference type="Gene3D" id="3.80.10.10">
    <property type="entry name" value="Ribonuclease Inhibitor"/>
    <property type="match status" value="1"/>
</dbReference>
<dbReference type="InterPro" id="IPR032675">
    <property type="entry name" value="LRR_dom_sf"/>
</dbReference>
<dbReference type="SUPFAM" id="SSF52047">
    <property type="entry name" value="RNI-like"/>
    <property type="match status" value="1"/>
</dbReference>
<accession>A0A135UQT8</accession>
<dbReference type="AlphaFoldDB" id="A0A135UQT8"/>
<evidence type="ECO:0000313" key="2">
    <source>
        <dbReference type="Proteomes" id="UP000070054"/>
    </source>
</evidence>